<evidence type="ECO:0000313" key="2">
    <source>
        <dbReference type="Proteomes" id="UP001497516"/>
    </source>
</evidence>
<organism evidence="1 2">
    <name type="scientific">Linum trigynum</name>
    <dbReference type="NCBI Taxonomy" id="586398"/>
    <lineage>
        <taxon>Eukaryota</taxon>
        <taxon>Viridiplantae</taxon>
        <taxon>Streptophyta</taxon>
        <taxon>Embryophyta</taxon>
        <taxon>Tracheophyta</taxon>
        <taxon>Spermatophyta</taxon>
        <taxon>Magnoliopsida</taxon>
        <taxon>eudicotyledons</taxon>
        <taxon>Gunneridae</taxon>
        <taxon>Pentapetalae</taxon>
        <taxon>rosids</taxon>
        <taxon>fabids</taxon>
        <taxon>Malpighiales</taxon>
        <taxon>Linaceae</taxon>
        <taxon>Linum</taxon>
    </lineage>
</organism>
<name>A0AAV2DVQ7_9ROSI</name>
<keyword evidence="2" id="KW-1185">Reference proteome</keyword>
<reference evidence="1 2" key="1">
    <citation type="submission" date="2024-04" db="EMBL/GenBank/DDBJ databases">
        <authorList>
            <person name="Fracassetti M."/>
        </authorList>
    </citation>
    <scope>NUCLEOTIDE SEQUENCE [LARGE SCALE GENOMIC DNA]</scope>
</reference>
<accession>A0AAV2DVQ7</accession>
<protein>
    <submittedName>
        <fullName evidence="1">Uncharacterized protein</fullName>
    </submittedName>
</protein>
<dbReference type="EMBL" id="OZ034816">
    <property type="protein sequence ID" value="CAL1377751.1"/>
    <property type="molecule type" value="Genomic_DNA"/>
</dbReference>
<sequence length="74" mass="8451">MRASPRRRPDLRNYASFSKATRRQECCRKGELARATLSTDVTNLKMGLVEIQIKQAATNAIVKSLQEELRRGFL</sequence>
<dbReference type="Proteomes" id="UP001497516">
    <property type="component" value="Chromosome 3"/>
</dbReference>
<proteinExistence type="predicted"/>
<evidence type="ECO:0000313" key="1">
    <source>
        <dbReference type="EMBL" id="CAL1377751.1"/>
    </source>
</evidence>
<dbReference type="AlphaFoldDB" id="A0AAV2DVQ7"/>
<gene>
    <name evidence="1" type="ORF">LTRI10_LOCUS19380</name>
</gene>